<name>A0A5B7TWQ0_9FLAO</name>
<dbReference type="AlphaFoldDB" id="A0A5B7TWQ0"/>
<dbReference type="PANTHER" id="PTHR34582">
    <property type="entry name" value="UPF0702 TRANSMEMBRANE PROTEIN YCAP"/>
    <property type="match status" value="1"/>
</dbReference>
<dbReference type="OrthoDB" id="9793799at2"/>
<dbReference type="KEGG" id="fbe:FF125_11885"/>
<comment type="similarity">
    <text evidence="2">Belongs to the UPF0702 family.</text>
</comment>
<reference evidence="10 11" key="1">
    <citation type="submission" date="2019-05" db="EMBL/GenBank/DDBJ databases">
        <title>Algicella ahnfeltiae gen. nov., sp. nov., a novel marine bacterium of the family Flavobacteriaceae isolated from a red alga.</title>
        <authorList>
            <person name="Nedashkovskaya O.I."/>
            <person name="Kukhlevskiy A.D."/>
            <person name="Kim S.-G."/>
            <person name="Zhukova N.V."/>
            <person name="Mikhailov V.V."/>
        </authorList>
    </citation>
    <scope>NUCLEOTIDE SEQUENCE [LARGE SCALE GENOMIC DNA]</scope>
    <source>
        <strain evidence="10 11">10Alg115</strain>
    </source>
</reference>
<feature type="transmembrane region" description="Helical" evidence="7">
    <location>
        <begin position="16"/>
        <end position="35"/>
    </location>
</feature>
<dbReference type="InterPro" id="IPR007353">
    <property type="entry name" value="DUF421"/>
</dbReference>
<dbReference type="PANTHER" id="PTHR34582:SF6">
    <property type="entry name" value="UPF0702 TRANSMEMBRANE PROTEIN YCAP"/>
    <property type="match status" value="1"/>
</dbReference>
<sequence>MTADISKKLFNLSTDSFTIIFLTAIGSFVALMLYTRIFGKRSFSKMSSFDFSMTVAIGSIIATTIVSSSVTMLQGIVGLGAVYSIQLTAAFARRYNWVKSLIDNKPLLLMEGEDIRYDNLKKARVTKDDLISKLREANVLEKSQIKAVVFEATGDISVLHTDKKNSEVEDWLLADVNR</sequence>
<comment type="subcellular location">
    <subcellularLocation>
        <location evidence="1">Cell membrane</location>
        <topology evidence="1">Multi-pass membrane protein</topology>
    </subcellularLocation>
</comment>
<evidence type="ECO:0000259" key="8">
    <source>
        <dbReference type="Pfam" id="PF04239"/>
    </source>
</evidence>
<evidence type="ECO:0000256" key="5">
    <source>
        <dbReference type="ARBA" id="ARBA00022989"/>
    </source>
</evidence>
<gene>
    <name evidence="10" type="ORF">FF125_11885</name>
</gene>
<dbReference type="Pfam" id="PF04239">
    <property type="entry name" value="DUF421"/>
    <property type="match status" value="1"/>
</dbReference>
<dbReference type="GO" id="GO:0005886">
    <property type="term" value="C:plasma membrane"/>
    <property type="evidence" value="ECO:0007669"/>
    <property type="project" value="UniProtKB-SubCell"/>
</dbReference>
<keyword evidence="6 7" id="KW-0472">Membrane</keyword>
<evidence type="ECO:0000256" key="2">
    <source>
        <dbReference type="ARBA" id="ARBA00006448"/>
    </source>
</evidence>
<dbReference type="InterPro" id="IPR023090">
    <property type="entry name" value="UPF0702_alpha/beta_dom_sf"/>
</dbReference>
<feature type="domain" description="YetF C-terminal" evidence="8">
    <location>
        <begin position="94"/>
        <end position="167"/>
    </location>
</feature>
<proteinExistence type="inferred from homology"/>
<evidence type="ECO:0000313" key="10">
    <source>
        <dbReference type="EMBL" id="QCX39102.1"/>
    </source>
</evidence>
<keyword evidence="5 7" id="KW-1133">Transmembrane helix</keyword>
<evidence type="ECO:0000256" key="1">
    <source>
        <dbReference type="ARBA" id="ARBA00004651"/>
    </source>
</evidence>
<evidence type="ECO:0000256" key="6">
    <source>
        <dbReference type="ARBA" id="ARBA00023136"/>
    </source>
</evidence>
<feature type="transmembrane region" description="Helical" evidence="7">
    <location>
        <begin position="47"/>
        <end position="66"/>
    </location>
</feature>
<evidence type="ECO:0000259" key="9">
    <source>
        <dbReference type="Pfam" id="PF20730"/>
    </source>
</evidence>
<dbReference type="Proteomes" id="UP000306229">
    <property type="component" value="Chromosome"/>
</dbReference>
<protein>
    <submittedName>
        <fullName evidence="10">DUF421 domain-containing protein</fullName>
    </submittedName>
</protein>
<evidence type="ECO:0000256" key="3">
    <source>
        <dbReference type="ARBA" id="ARBA00022475"/>
    </source>
</evidence>
<evidence type="ECO:0000256" key="7">
    <source>
        <dbReference type="SAM" id="Phobius"/>
    </source>
</evidence>
<dbReference type="InterPro" id="IPR048454">
    <property type="entry name" value="YetF_N"/>
</dbReference>
<dbReference type="RefSeq" id="WP_138949967.1">
    <property type="nucleotide sequence ID" value="NZ_CP040749.1"/>
</dbReference>
<keyword evidence="3" id="KW-1003">Cell membrane</keyword>
<evidence type="ECO:0000313" key="11">
    <source>
        <dbReference type="Proteomes" id="UP000306229"/>
    </source>
</evidence>
<dbReference type="EMBL" id="CP040749">
    <property type="protein sequence ID" value="QCX39102.1"/>
    <property type="molecule type" value="Genomic_DNA"/>
</dbReference>
<dbReference type="Pfam" id="PF20730">
    <property type="entry name" value="YetF_N"/>
    <property type="match status" value="1"/>
</dbReference>
<feature type="domain" description="YetF-like N-terminal transmembrane" evidence="9">
    <location>
        <begin position="22"/>
        <end position="85"/>
    </location>
</feature>
<accession>A0A5B7TWQ0</accession>
<organism evidence="10 11">
    <name type="scientific">Aureibaculum algae</name>
    <dbReference type="NCBI Taxonomy" id="2584122"/>
    <lineage>
        <taxon>Bacteria</taxon>
        <taxon>Pseudomonadati</taxon>
        <taxon>Bacteroidota</taxon>
        <taxon>Flavobacteriia</taxon>
        <taxon>Flavobacteriales</taxon>
        <taxon>Flavobacteriaceae</taxon>
        <taxon>Aureibaculum</taxon>
    </lineage>
</organism>
<evidence type="ECO:0000256" key="4">
    <source>
        <dbReference type="ARBA" id="ARBA00022692"/>
    </source>
</evidence>
<keyword evidence="4 7" id="KW-0812">Transmembrane</keyword>
<dbReference type="Gene3D" id="3.30.240.20">
    <property type="entry name" value="bsu07140 like domains"/>
    <property type="match status" value="1"/>
</dbReference>
<keyword evidence="11" id="KW-1185">Reference proteome</keyword>